<dbReference type="Pfam" id="PF00085">
    <property type="entry name" value="Thioredoxin"/>
    <property type="match status" value="1"/>
</dbReference>
<proteinExistence type="inferred from homology"/>
<evidence type="ECO:0000256" key="6">
    <source>
        <dbReference type="SAM" id="SignalP"/>
    </source>
</evidence>
<dbReference type="GO" id="GO:0003756">
    <property type="term" value="F:protein disulfide isomerase activity"/>
    <property type="evidence" value="ECO:0007669"/>
    <property type="project" value="InterPro"/>
</dbReference>
<dbReference type="STRING" id="564608.C1MXR6"/>
<feature type="chain" id="PRO_5002912150" evidence="6">
    <location>
        <begin position="22"/>
        <end position="225"/>
    </location>
</feature>
<dbReference type="Proteomes" id="UP000001876">
    <property type="component" value="Unassembled WGS sequence"/>
</dbReference>
<dbReference type="eggNOG" id="KOG0191">
    <property type="taxonomic scope" value="Eukaryota"/>
</dbReference>
<dbReference type="InterPro" id="IPR017937">
    <property type="entry name" value="Thioredoxin_CS"/>
</dbReference>
<dbReference type="NCBIfam" id="TIGR01126">
    <property type="entry name" value="pdi_dom"/>
    <property type="match status" value="1"/>
</dbReference>
<evidence type="ECO:0000256" key="5">
    <source>
        <dbReference type="SAM" id="Coils"/>
    </source>
</evidence>
<feature type="domain" description="Thioredoxin" evidence="7">
    <location>
        <begin position="15"/>
        <end position="131"/>
    </location>
</feature>
<evidence type="ECO:0000256" key="4">
    <source>
        <dbReference type="RuleBase" id="RU004208"/>
    </source>
</evidence>
<organism evidence="9">
    <name type="scientific">Micromonas pusilla (strain CCMP1545)</name>
    <name type="common">Picoplanktonic green alga</name>
    <dbReference type="NCBI Taxonomy" id="564608"/>
    <lineage>
        <taxon>Eukaryota</taxon>
        <taxon>Viridiplantae</taxon>
        <taxon>Chlorophyta</taxon>
        <taxon>Mamiellophyceae</taxon>
        <taxon>Mamiellales</taxon>
        <taxon>Mamiellaceae</taxon>
        <taxon>Micromonas</taxon>
    </lineage>
</organism>
<gene>
    <name evidence="8" type="ORF">MICPUCDRAFT_49655</name>
</gene>
<evidence type="ECO:0000313" key="8">
    <source>
        <dbReference type="EMBL" id="EEH55213.1"/>
    </source>
</evidence>
<comment type="similarity">
    <text evidence="1 4">Belongs to the protein disulfide isomerase family.</text>
</comment>
<keyword evidence="5" id="KW-0175">Coiled coil</keyword>
<dbReference type="InterPro" id="IPR013766">
    <property type="entry name" value="Thioredoxin_domain"/>
</dbReference>
<evidence type="ECO:0000313" key="9">
    <source>
        <dbReference type="Proteomes" id="UP000001876"/>
    </source>
</evidence>
<dbReference type="KEGG" id="mpp:MICPUCDRAFT_49655"/>
<keyword evidence="9" id="KW-1185">Reference proteome</keyword>
<dbReference type="OMA" id="CTKEQDL"/>
<dbReference type="InterPro" id="IPR051063">
    <property type="entry name" value="PDI"/>
</dbReference>
<evidence type="ECO:0000256" key="3">
    <source>
        <dbReference type="ARBA" id="ARBA00022737"/>
    </source>
</evidence>
<dbReference type="PANTHER" id="PTHR45672:SF3">
    <property type="entry name" value="THIOREDOXIN DOMAIN-CONTAINING PROTEIN 5"/>
    <property type="match status" value="1"/>
</dbReference>
<dbReference type="EMBL" id="GG663742">
    <property type="protein sequence ID" value="EEH55213.1"/>
    <property type="molecule type" value="Genomic_DNA"/>
</dbReference>
<dbReference type="OrthoDB" id="496762at2759"/>
<accession>C1MXR6</accession>
<dbReference type="InterPro" id="IPR036249">
    <property type="entry name" value="Thioredoxin-like_sf"/>
</dbReference>
<dbReference type="PRINTS" id="PR00421">
    <property type="entry name" value="THIOREDOXIN"/>
</dbReference>
<dbReference type="PANTHER" id="PTHR45672">
    <property type="entry name" value="PROTEIN DISULFIDE-ISOMERASE C17H9.14C-RELATED"/>
    <property type="match status" value="1"/>
</dbReference>
<reference evidence="8 9" key="1">
    <citation type="journal article" date="2009" name="Science">
        <title>Green evolution and dynamic adaptations revealed by genomes of the marine picoeukaryotes Micromonas.</title>
        <authorList>
            <person name="Worden A.Z."/>
            <person name="Lee J.H."/>
            <person name="Mock T."/>
            <person name="Rouze P."/>
            <person name="Simmons M.P."/>
            <person name="Aerts A.L."/>
            <person name="Allen A.E."/>
            <person name="Cuvelier M.L."/>
            <person name="Derelle E."/>
            <person name="Everett M.V."/>
            <person name="Foulon E."/>
            <person name="Grimwood J."/>
            <person name="Gundlach H."/>
            <person name="Henrissat B."/>
            <person name="Napoli C."/>
            <person name="McDonald S.M."/>
            <person name="Parker M.S."/>
            <person name="Rombauts S."/>
            <person name="Salamov A."/>
            <person name="Von Dassow P."/>
            <person name="Badger J.H."/>
            <person name="Coutinho P.M."/>
            <person name="Demir E."/>
            <person name="Dubchak I."/>
            <person name="Gentemann C."/>
            <person name="Eikrem W."/>
            <person name="Gready J.E."/>
            <person name="John U."/>
            <person name="Lanier W."/>
            <person name="Lindquist E.A."/>
            <person name="Lucas S."/>
            <person name="Mayer K.F."/>
            <person name="Moreau H."/>
            <person name="Not F."/>
            <person name="Otillar R."/>
            <person name="Panaud O."/>
            <person name="Pangilinan J."/>
            <person name="Paulsen I."/>
            <person name="Piegu B."/>
            <person name="Poliakov A."/>
            <person name="Robbens S."/>
            <person name="Schmutz J."/>
            <person name="Toulza E."/>
            <person name="Wyss T."/>
            <person name="Zelensky A."/>
            <person name="Zhou K."/>
            <person name="Armbrust E.V."/>
            <person name="Bhattacharya D."/>
            <person name="Goodenough U.W."/>
            <person name="Van de Peer Y."/>
            <person name="Grigoriev I.V."/>
        </authorList>
    </citation>
    <scope>NUCLEOTIDE SEQUENCE [LARGE SCALE GENOMIC DNA]</scope>
    <source>
        <strain evidence="8 9">CCMP1545</strain>
    </source>
</reference>
<keyword evidence="2 6" id="KW-0732">Signal</keyword>
<sequence>MARVIAYVALALALCVLGADAAAVDLTSKTFDKEVFDSGKSAFVKFFAPWCGHCKALKPAWDKLGDEHKSSKTVVIADVDCTKEQDLCQKYGVSGYPTLKYFTGATAATGDAYNGGRDFDTLSAWAKDNLGPSCGAENIDLCDDDQKAAIKAKMAMSEADLDKEVEGFETEMKTAETELEELLKSLQAQYEAGKQKKDDVTADVSPKLAMLRSVKRAKAAGKTEL</sequence>
<dbReference type="SUPFAM" id="SSF52833">
    <property type="entry name" value="Thioredoxin-like"/>
    <property type="match status" value="1"/>
</dbReference>
<keyword evidence="3" id="KW-0677">Repeat</keyword>
<protein>
    <submittedName>
        <fullName evidence="8">Predicted protein</fullName>
    </submittedName>
</protein>
<dbReference type="GeneID" id="9686175"/>
<name>C1MXR6_MICPC</name>
<dbReference type="InterPro" id="IPR005788">
    <property type="entry name" value="PDI_thioredoxin-like_dom"/>
</dbReference>
<dbReference type="Gene3D" id="3.40.30.10">
    <property type="entry name" value="Glutaredoxin"/>
    <property type="match status" value="1"/>
</dbReference>
<dbReference type="PROSITE" id="PS00194">
    <property type="entry name" value="THIOREDOXIN_1"/>
    <property type="match status" value="1"/>
</dbReference>
<dbReference type="GO" id="GO:0005783">
    <property type="term" value="C:endoplasmic reticulum"/>
    <property type="evidence" value="ECO:0007669"/>
    <property type="project" value="TreeGrafter"/>
</dbReference>
<dbReference type="AlphaFoldDB" id="C1MXR6"/>
<evidence type="ECO:0000256" key="1">
    <source>
        <dbReference type="ARBA" id="ARBA00006347"/>
    </source>
</evidence>
<feature type="signal peptide" evidence="6">
    <location>
        <begin position="1"/>
        <end position="21"/>
    </location>
</feature>
<dbReference type="GO" id="GO:0006457">
    <property type="term" value="P:protein folding"/>
    <property type="evidence" value="ECO:0007669"/>
    <property type="project" value="TreeGrafter"/>
</dbReference>
<dbReference type="RefSeq" id="XP_003060444.1">
    <property type="nucleotide sequence ID" value="XM_003060398.1"/>
</dbReference>
<evidence type="ECO:0000259" key="7">
    <source>
        <dbReference type="PROSITE" id="PS51352"/>
    </source>
</evidence>
<dbReference type="CDD" id="cd02961">
    <property type="entry name" value="PDI_a_family"/>
    <property type="match status" value="1"/>
</dbReference>
<feature type="coiled-coil region" evidence="5">
    <location>
        <begin position="158"/>
        <end position="203"/>
    </location>
</feature>
<evidence type="ECO:0000256" key="2">
    <source>
        <dbReference type="ARBA" id="ARBA00022729"/>
    </source>
</evidence>
<dbReference type="PROSITE" id="PS51352">
    <property type="entry name" value="THIOREDOXIN_2"/>
    <property type="match status" value="1"/>
</dbReference>